<evidence type="ECO:0000313" key="3">
    <source>
        <dbReference type="EMBL" id="OXV05162.1"/>
    </source>
</evidence>
<dbReference type="Proteomes" id="UP000243515">
    <property type="component" value="Unassembled WGS sequence"/>
</dbReference>
<evidence type="ECO:0000256" key="1">
    <source>
        <dbReference type="SAM" id="MobiDB-lite"/>
    </source>
</evidence>
<evidence type="ECO:0000313" key="4">
    <source>
        <dbReference type="Proteomes" id="UP000243515"/>
    </source>
</evidence>
<dbReference type="Pfam" id="PF12572">
    <property type="entry name" value="DUF3752"/>
    <property type="match status" value="1"/>
</dbReference>
<feature type="domain" description="DUF3752" evidence="2">
    <location>
        <begin position="71"/>
        <end position="215"/>
    </location>
</feature>
<feature type="compositionally biased region" description="Polar residues" evidence="1">
    <location>
        <begin position="133"/>
        <end position="144"/>
    </location>
</feature>
<feature type="region of interest" description="Disordered" evidence="1">
    <location>
        <begin position="1"/>
        <end position="204"/>
    </location>
</feature>
<feature type="compositionally biased region" description="Basic and acidic residues" evidence="1">
    <location>
        <begin position="168"/>
        <end position="189"/>
    </location>
</feature>
<evidence type="ECO:0000259" key="2">
    <source>
        <dbReference type="Pfam" id="PF12572"/>
    </source>
</evidence>
<gene>
    <name evidence="3" type="ORF">Egran_07070</name>
</gene>
<reference evidence="3 4" key="1">
    <citation type="journal article" date="2015" name="Environ. Microbiol.">
        <title>Metagenome sequence of Elaphomyces granulatus from sporocarp tissue reveals Ascomycota ectomycorrhizal fingerprints of genome expansion and a Proteobacteria-rich microbiome.</title>
        <authorList>
            <person name="Quandt C.A."/>
            <person name="Kohler A."/>
            <person name="Hesse C.N."/>
            <person name="Sharpton T.J."/>
            <person name="Martin F."/>
            <person name="Spatafora J.W."/>
        </authorList>
    </citation>
    <scope>NUCLEOTIDE SEQUENCE [LARGE SCALE GENOMIC DNA]</scope>
    <source>
        <strain evidence="3 4">OSC145934</strain>
    </source>
</reference>
<dbReference type="AlphaFoldDB" id="A0A232LLY3"/>
<accession>A0A232LLY3</accession>
<organism evidence="3 4">
    <name type="scientific">Elaphomyces granulatus</name>
    <dbReference type="NCBI Taxonomy" id="519963"/>
    <lineage>
        <taxon>Eukaryota</taxon>
        <taxon>Fungi</taxon>
        <taxon>Dikarya</taxon>
        <taxon>Ascomycota</taxon>
        <taxon>Pezizomycotina</taxon>
        <taxon>Eurotiomycetes</taxon>
        <taxon>Eurotiomycetidae</taxon>
        <taxon>Eurotiales</taxon>
        <taxon>Elaphomycetaceae</taxon>
        <taxon>Elaphomyces</taxon>
    </lineage>
</organism>
<dbReference type="EMBL" id="NPHW01007503">
    <property type="protein sequence ID" value="OXV05162.1"/>
    <property type="molecule type" value="Genomic_DNA"/>
</dbReference>
<name>A0A232LLY3_9EURO</name>
<feature type="compositionally biased region" description="Acidic residues" evidence="1">
    <location>
        <begin position="17"/>
        <end position="29"/>
    </location>
</feature>
<comment type="caution">
    <text evidence="3">The sequence shown here is derived from an EMBL/GenBank/DDBJ whole genome shotgun (WGS) entry which is preliminary data.</text>
</comment>
<proteinExistence type="predicted"/>
<keyword evidence="4" id="KW-1185">Reference proteome</keyword>
<dbReference type="OrthoDB" id="10265785at2759"/>
<dbReference type="InterPro" id="IPR022226">
    <property type="entry name" value="DUF3752"/>
</dbReference>
<feature type="compositionally biased region" description="Polar residues" evidence="1">
    <location>
        <begin position="1"/>
        <end position="12"/>
    </location>
</feature>
<sequence length="221" mass="24754">MTNSKSPPNTHSHVADLEVDDEDSSSDDDIGPKLCIQRVSRGDELDSQGTLAGDAPANSVKRQRDDWMVFPPDRGSPSSDRLKLRNRKFNTRKDATSKPGSFTPWTESHEQKKRRLENEIMGIQQPLEGQRGNPVTRTPKSNETMAEGVKLSDGKPKVLSLYESFQEDPSHTRGDDDPGSRPFDREKDLVNLPNTTSAKRRKVTDQIGKLDSRFSGGYFLK</sequence>
<protein>
    <recommendedName>
        <fullName evidence="2">DUF3752 domain-containing protein</fullName>
    </recommendedName>
</protein>